<dbReference type="OrthoDB" id="3177213at2759"/>
<evidence type="ECO:0000256" key="1">
    <source>
        <dbReference type="SAM" id="Phobius"/>
    </source>
</evidence>
<feature type="transmembrane region" description="Helical" evidence="1">
    <location>
        <begin position="191"/>
        <end position="210"/>
    </location>
</feature>
<accession>A0A179FFU7</accession>
<dbReference type="RefSeq" id="XP_018141718.1">
    <property type="nucleotide sequence ID" value="XM_018293962.1"/>
</dbReference>
<proteinExistence type="predicted"/>
<keyword evidence="1" id="KW-0812">Transmembrane</keyword>
<dbReference type="STRING" id="1380566.A0A179FFU7"/>
<keyword evidence="3" id="KW-1185">Reference proteome</keyword>
<dbReference type="PANTHER" id="PTHR42101:SF1">
    <property type="entry name" value="LOW TEMPERATURE REQUIREMENT A"/>
    <property type="match status" value="1"/>
</dbReference>
<organism evidence="2 3">
    <name type="scientific">Pochonia chlamydosporia 170</name>
    <dbReference type="NCBI Taxonomy" id="1380566"/>
    <lineage>
        <taxon>Eukaryota</taxon>
        <taxon>Fungi</taxon>
        <taxon>Dikarya</taxon>
        <taxon>Ascomycota</taxon>
        <taxon>Pezizomycotina</taxon>
        <taxon>Sordariomycetes</taxon>
        <taxon>Hypocreomycetidae</taxon>
        <taxon>Hypocreales</taxon>
        <taxon>Clavicipitaceae</taxon>
        <taxon>Pochonia</taxon>
    </lineage>
</organism>
<dbReference type="Pfam" id="PF06772">
    <property type="entry name" value="LtrA"/>
    <property type="match status" value="1"/>
</dbReference>
<evidence type="ECO:0000313" key="2">
    <source>
        <dbReference type="EMBL" id="OAQ64404.1"/>
    </source>
</evidence>
<dbReference type="KEGG" id="pchm:VFPPC_16209"/>
<feature type="transmembrane region" description="Helical" evidence="1">
    <location>
        <begin position="289"/>
        <end position="309"/>
    </location>
</feature>
<feature type="transmembrane region" description="Helical" evidence="1">
    <location>
        <begin position="222"/>
        <end position="246"/>
    </location>
</feature>
<feature type="transmembrane region" description="Helical" evidence="1">
    <location>
        <begin position="536"/>
        <end position="558"/>
    </location>
</feature>
<feature type="transmembrane region" description="Helical" evidence="1">
    <location>
        <begin position="258"/>
        <end position="277"/>
    </location>
</feature>
<gene>
    <name evidence="2" type="ORF">VFPPC_16209</name>
</gene>
<dbReference type="GeneID" id="28857956"/>
<reference evidence="2 3" key="1">
    <citation type="journal article" date="2016" name="PLoS Pathog.">
        <title>Biosynthesis of antibiotic leucinostatins in bio-control fungus Purpureocillium lilacinum and their inhibition on phytophthora revealed by genome mining.</title>
        <authorList>
            <person name="Wang G."/>
            <person name="Liu Z."/>
            <person name="Lin R."/>
            <person name="Li E."/>
            <person name="Mao Z."/>
            <person name="Ling J."/>
            <person name="Yang Y."/>
            <person name="Yin W.B."/>
            <person name="Xie B."/>
        </authorList>
    </citation>
    <scope>NUCLEOTIDE SEQUENCE [LARGE SCALE GENOMIC DNA]</scope>
    <source>
        <strain evidence="2">170</strain>
    </source>
</reference>
<evidence type="ECO:0000313" key="3">
    <source>
        <dbReference type="Proteomes" id="UP000078397"/>
    </source>
</evidence>
<name>A0A179FFU7_METCM</name>
<dbReference type="InterPro" id="IPR010640">
    <property type="entry name" value="Low_temperature_requirement_A"/>
</dbReference>
<feature type="transmembrane region" description="Helical" evidence="1">
    <location>
        <begin position="330"/>
        <end position="349"/>
    </location>
</feature>
<keyword evidence="1" id="KW-0472">Membrane</keyword>
<dbReference type="AlphaFoldDB" id="A0A179FFU7"/>
<dbReference type="PANTHER" id="PTHR42101">
    <property type="entry name" value="CHROMOSOME 16, WHOLE GENOME SHOTGUN SEQUENCE"/>
    <property type="match status" value="1"/>
</dbReference>
<feature type="transmembrane region" description="Helical" evidence="1">
    <location>
        <begin position="504"/>
        <end position="524"/>
    </location>
</feature>
<keyword evidence="1" id="KW-1133">Transmembrane helix</keyword>
<feature type="transmembrane region" description="Helical" evidence="1">
    <location>
        <begin position="570"/>
        <end position="588"/>
    </location>
</feature>
<sequence>MFSFVRAASKLADTHSVDAGVPKQKLRLMKSPLVEIEEKHLAEPNFSQFGDRYKDDAPEFQRHEEANMLEVFFDLFFAANYTVFSKTQSVTSGHRIAAYIGYFSVLWFTWLTVALYDVRFVTDSIFERVARAVHLGVMVGFAVVAPNFKPEEPHQGSLQTMSLILMSSRLCLVAEYASILWHVRKFQKVRLAFYAQVSIHFIAAMVYLGISFRLEHRRSHVFITWYIVSALEAVLSFGLGLFFNVLSFTRTHLMSRMSLLTIIILGDGIVVLAEKVVTIVKSPDAWNPLIIGIVTAGVATTYFVFLVYFDWMKTRHLPALRQQIWTILHFPFHLAMVLFMQGFTQFVIWSKIVDVVNHLRSDWIVNDPKALTHATSAMVQKNISDEVEKFFNEYDPKWQTLYDTTQTALANITDIPDSYWPQLAKFLNTLAEKDYPAENTTDFLSNILSTLFSAMQNSLFTTFDIDLAQEFFDQDQNKNVSIDVAGGGFENNVNYDTWDRYQLVFSYGYIASGACLAFMTLLTIVSRLTPWKPWPVIRTVINGLLAAGVALVALLAVNGEKLFDYLLSPWLLPTICLVWLAVLLLTHTHSAPPLFFKRSATFLVGRRTGNCEC</sequence>
<dbReference type="Proteomes" id="UP000078397">
    <property type="component" value="Unassembled WGS sequence"/>
</dbReference>
<dbReference type="EMBL" id="LSBJ02000005">
    <property type="protein sequence ID" value="OAQ64404.1"/>
    <property type="molecule type" value="Genomic_DNA"/>
</dbReference>
<protein>
    <submittedName>
        <fullName evidence="2">Low temperature requirement A</fullName>
    </submittedName>
</protein>
<feature type="transmembrane region" description="Helical" evidence="1">
    <location>
        <begin position="96"/>
        <end position="116"/>
    </location>
</feature>
<comment type="caution">
    <text evidence="2">The sequence shown here is derived from an EMBL/GenBank/DDBJ whole genome shotgun (WGS) entry which is preliminary data.</text>
</comment>